<dbReference type="Pfam" id="PF01300">
    <property type="entry name" value="Sua5_yciO_yrdC"/>
    <property type="match status" value="1"/>
</dbReference>
<proteinExistence type="predicted"/>
<dbReference type="InterPro" id="IPR006070">
    <property type="entry name" value="Sua5-like_dom"/>
</dbReference>
<feature type="region of interest" description="Disordered" evidence="2">
    <location>
        <begin position="1"/>
        <end position="22"/>
    </location>
</feature>
<dbReference type="SUPFAM" id="SSF55821">
    <property type="entry name" value="YrdC/RibB"/>
    <property type="match status" value="1"/>
</dbReference>
<dbReference type="AlphaFoldDB" id="A0A2P6TBS9"/>
<dbReference type="Proteomes" id="UP000239899">
    <property type="component" value="Unassembled WGS sequence"/>
</dbReference>
<sequence>MQATGHRPEQHQGQLGAHRQQQLPRQVALAAARAAAPVRQQQQFVQVEPDGSDAWRLDPIVEALKDGAVGIIPTDSNLAFVCDLGNRGAVEKLLTIKRTKGSQRMSILCRNLQDVDTYTQGWPPSRVPGQPDLFKLVRRVLPGPYTFILLASKEMPKALTNVDKGRSKKRHEVGVRLPGDPVALAILQQLDRPLLCTTAGGEGDADGGPLAPDAAVLMDRYGPQGLDFVVDAGPRPAEGSTVIDCTGNVAARAGALGEQAVQQVLTRAPPSLKPSLEAAVEKAGPLVAKAADSGATLLKAADERVDAALDAATNAYAKNSAYLQEQLARQKEFHAQNLESYKQAREAYLQKVEHAVEYMKEKGLVGAARDAADEVLARVGEAKAAVMAAPAALVHKVQQAVDRLLAYGPVSSAVEAAKPHLATAKDQYMRVHDRVLATPQYRQAFDLANQLAARLEQTWLYTTARARLPASAVDTATPYFNSMVQHLKPIAA</sequence>
<dbReference type="PANTHER" id="PTHR42828:SF3">
    <property type="entry name" value="THREONYLCARBAMOYL-AMP SYNTHASE"/>
    <property type="match status" value="1"/>
</dbReference>
<dbReference type="STRING" id="3076.A0A2P6TBS9"/>
<evidence type="ECO:0000313" key="5">
    <source>
        <dbReference type="Proteomes" id="UP000239899"/>
    </source>
</evidence>
<evidence type="ECO:0000256" key="1">
    <source>
        <dbReference type="ARBA" id="ARBA00015492"/>
    </source>
</evidence>
<dbReference type="OrthoDB" id="3648309at2759"/>
<feature type="compositionally biased region" description="Basic and acidic residues" evidence="2">
    <location>
        <begin position="1"/>
        <end position="10"/>
    </location>
</feature>
<dbReference type="InterPro" id="IPR052532">
    <property type="entry name" value="SUA5_domain"/>
</dbReference>
<evidence type="ECO:0000259" key="3">
    <source>
        <dbReference type="PROSITE" id="PS51163"/>
    </source>
</evidence>
<keyword evidence="5" id="KW-1185">Reference proteome</keyword>
<accession>A0A2P6TBS9</accession>
<dbReference type="PROSITE" id="PS51163">
    <property type="entry name" value="YRDC"/>
    <property type="match status" value="1"/>
</dbReference>
<comment type="caution">
    <text evidence="4">The sequence shown here is derived from an EMBL/GenBank/DDBJ whole genome shotgun (WGS) entry which is preliminary data.</text>
</comment>
<name>A0A2P6TBS9_CHLSO</name>
<evidence type="ECO:0000256" key="2">
    <source>
        <dbReference type="SAM" id="MobiDB-lite"/>
    </source>
</evidence>
<organism evidence="4 5">
    <name type="scientific">Chlorella sorokiniana</name>
    <name type="common">Freshwater green alga</name>
    <dbReference type="NCBI Taxonomy" id="3076"/>
    <lineage>
        <taxon>Eukaryota</taxon>
        <taxon>Viridiplantae</taxon>
        <taxon>Chlorophyta</taxon>
        <taxon>core chlorophytes</taxon>
        <taxon>Trebouxiophyceae</taxon>
        <taxon>Chlorellales</taxon>
        <taxon>Chlorellaceae</taxon>
        <taxon>Chlorella clade</taxon>
        <taxon>Chlorella</taxon>
    </lineage>
</organism>
<reference evidence="4 5" key="1">
    <citation type="journal article" date="2018" name="Plant J.">
        <title>Genome sequences of Chlorella sorokiniana UTEX 1602 and Micractinium conductrix SAG 241.80: implications to maltose excretion by a green alga.</title>
        <authorList>
            <person name="Arriola M.B."/>
            <person name="Velmurugan N."/>
            <person name="Zhang Y."/>
            <person name="Plunkett M.H."/>
            <person name="Hondzo H."/>
            <person name="Barney B.M."/>
        </authorList>
    </citation>
    <scope>NUCLEOTIDE SEQUENCE [LARGE SCALE GENOMIC DNA]</scope>
    <source>
        <strain evidence="5">UTEX 1602</strain>
    </source>
</reference>
<gene>
    <name evidence="4" type="ORF">C2E21_9314</name>
</gene>
<evidence type="ECO:0000313" key="4">
    <source>
        <dbReference type="EMBL" id="PRW18339.1"/>
    </source>
</evidence>
<dbReference type="InterPro" id="IPR017945">
    <property type="entry name" value="DHBP_synth_RibB-like_a/b_dom"/>
</dbReference>
<dbReference type="PANTHER" id="PTHR42828">
    <property type="entry name" value="DHBP SYNTHASE RIBB-LIKE ALPHA/BETA DOMAIN-CONTAINING PROTEIN"/>
    <property type="match status" value="1"/>
</dbReference>
<dbReference type="GO" id="GO:0003725">
    <property type="term" value="F:double-stranded RNA binding"/>
    <property type="evidence" value="ECO:0007669"/>
    <property type="project" value="InterPro"/>
</dbReference>
<dbReference type="EMBL" id="LHPG02000026">
    <property type="protein sequence ID" value="PRW18339.1"/>
    <property type="molecule type" value="Genomic_DNA"/>
</dbReference>
<dbReference type="Gene3D" id="3.90.870.10">
    <property type="entry name" value="DHBP synthase"/>
    <property type="match status" value="1"/>
</dbReference>
<protein>
    <recommendedName>
        <fullName evidence="1">Threonylcarbamoyl-AMP synthase</fullName>
    </recommendedName>
</protein>
<feature type="domain" description="YrdC-like" evidence="3">
    <location>
        <begin position="54"/>
        <end position="256"/>
    </location>
</feature>